<keyword evidence="8" id="KW-0170">Cobalt</keyword>
<keyword evidence="7 11" id="KW-0456">Lyase</keyword>
<dbReference type="PANTHER" id="PTHR43622">
    <property type="entry name" value="3-DEHYDROQUINATE SYNTHASE"/>
    <property type="match status" value="1"/>
</dbReference>
<dbReference type="PIRSF" id="PIRSF001455">
    <property type="entry name" value="DHQ_synth"/>
    <property type="match status" value="1"/>
</dbReference>
<dbReference type="InterPro" id="IPR050071">
    <property type="entry name" value="Dehydroquinate_synthase"/>
</dbReference>
<evidence type="ECO:0000256" key="6">
    <source>
        <dbReference type="ARBA" id="ARBA00023141"/>
    </source>
</evidence>
<dbReference type="InterPro" id="IPR030963">
    <property type="entry name" value="DHQ_synth_fam"/>
</dbReference>
<evidence type="ECO:0000313" key="11">
    <source>
        <dbReference type="EMBL" id="MDT0622592.1"/>
    </source>
</evidence>
<dbReference type="SUPFAM" id="SSF56796">
    <property type="entry name" value="Dehydroquinate synthase-like"/>
    <property type="match status" value="1"/>
</dbReference>
<dbReference type="Proteomes" id="UP001250662">
    <property type="component" value="Unassembled WGS sequence"/>
</dbReference>
<comment type="caution">
    <text evidence="11">The sequence shown here is derived from an EMBL/GenBank/DDBJ whole genome shotgun (WGS) entry which is preliminary data.</text>
</comment>
<evidence type="ECO:0000256" key="8">
    <source>
        <dbReference type="ARBA" id="ARBA00023285"/>
    </source>
</evidence>
<dbReference type="GO" id="GO:0003856">
    <property type="term" value="F:3-dehydroquinate synthase activity"/>
    <property type="evidence" value="ECO:0007669"/>
    <property type="project" value="UniProtKB-EC"/>
</dbReference>
<dbReference type="Gene3D" id="1.20.1090.10">
    <property type="entry name" value="Dehydroquinate synthase-like - alpha domain"/>
    <property type="match status" value="1"/>
</dbReference>
<evidence type="ECO:0000256" key="3">
    <source>
        <dbReference type="ARBA" id="ARBA00022605"/>
    </source>
</evidence>
<comment type="cofactor">
    <cofactor evidence="1">
        <name>NAD(+)</name>
        <dbReference type="ChEBI" id="CHEBI:57540"/>
    </cofactor>
</comment>
<keyword evidence="3" id="KW-0028">Amino-acid biosynthesis</keyword>
<evidence type="ECO:0000256" key="2">
    <source>
        <dbReference type="ARBA" id="ARBA00001941"/>
    </source>
</evidence>
<evidence type="ECO:0000313" key="12">
    <source>
        <dbReference type="Proteomes" id="UP001250662"/>
    </source>
</evidence>
<evidence type="ECO:0000259" key="9">
    <source>
        <dbReference type="Pfam" id="PF01761"/>
    </source>
</evidence>
<gene>
    <name evidence="11" type="ORF">RM520_13245</name>
</gene>
<dbReference type="InterPro" id="IPR056179">
    <property type="entry name" value="DHQS_C"/>
</dbReference>
<keyword evidence="6" id="KW-0057">Aromatic amino acid biosynthesis</keyword>
<dbReference type="NCBIfam" id="NF004852">
    <property type="entry name" value="PRK06203.1"/>
    <property type="match status" value="1"/>
</dbReference>
<feature type="domain" description="3-dehydroquinate synthase N-terminal" evidence="9">
    <location>
        <begin position="85"/>
        <end position="195"/>
    </location>
</feature>
<keyword evidence="5" id="KW-0520">NAD</keyword>
<organism evidence="11 12">
    <name type="scientific">Croceitalea vernalis</name>
    <dbReference type="NCBI Taxonomy" id="3075599"/>
    <lineage>
        <taxon>Bacteria</taxon>
        <taxon>Pseudomonadati</taxon>
        <taxon>Bacteroidota</taxon>
        <taxon>Flavobacteriia</taxon>
        <taxon>Flavobacteriales</taxon>
        <taxon>Flavobacteriaceae</taxon>
        <taxon>Croceitalea</taxon>
    </lineage>
</organism>
<keyword evidence="12" id="KW-1185">Reference proteome</keyword>
<dbReference type="RefSeq" id="WP_311386327.1">
    <property type="nucleotide sequence ID" value="NZ_JAVRHU010000004.1"/>
</dbReference>
<proteinExistence type="predicted"/>
<dbReference type="PANTHER" id="PTHR43622:SF7">
    <property type="entry name" value="3-DEHYDROQUINATE SYNTHASE, CHLOROPLASTIC"/>
    <property type="match status" value="1"/>
</dbReference>
<accession>A0ABU3BKB4</accession>
<dbReference type="EC" id="4.2.3.4" evidence="11"/>
<dbReference type="CDD" id="cd08198">
    <property type="entry name" value="DHQS-like"/>
    <property type="match status" value="1"/>
</dbReference>
<evidence type="ECO:0000256" key="5">
    <source>
        <dbReference type="ARBA" id="ARBA00023027"/>
    </source>
</evidence>
<evidence type="ECO:0000259" key="10">
    <source>
        <dbReference type="Pfam" id="PF24621"/>
    </source>
</evidence>
<feature type="domain" description="3-dehydroquinate synthase C-terminal" evidence="10">
    <location>
        <begin position="198"/>
        <end position="332"/>
    </location>
</feature>
<dbReference type="InterPro" id="IPR030960">
    <property type="entry name" value="DHQS/DOIS_N"/>
</dbReference>
<reference evidence="11 12" key="1">
    <citation type="submission" date="2023-09" db="EMBL/GenBank/DDBJ databases">
        <authorList>
            <person name="Rey-Velasco X."/>
        </authorList>
    </citation>
    <scope>NUCLEOTIDE SEQUENCE [LARGE SCALE GENOMIC DNA]</scope>
    <source>
        <strain evidence="11 12">P007</strain>
    </source>
</reference>
<sequence length="383" mass="42923">MNLSTISQTFSVNYDYKLYFTNGLFNPENSLFINILKNYQKGGLVKMIFVVDQQVIATNEYLLDNIKKYGKKHQAHINIKDIIPVIGGEASKNDKSNVERIWNSINKKSICRHSFVVVIGGGAVIDMAGYAAATAHRGVRLIRIPTTVLAQNDAAVGVKNSINAFEKKNFLGTFALPYAIINDLDFLNTLEKRDWIAGIAEALKVALIKDEDFFKSIEKNAERLANREIKAMAPLIHKCAEIHMRHISEGGDPFENGSSRPLDFGHWAAHKLEQITNYELRHGEAVAMGIALDLTYAELIGLIDKNDLERILQVFKTVGFNLIMPISTIDEVDNLLRGIEEFREHLGGELTITLISAIGIKCDVHEVDRDKMREAITLRSLKS</sequence>
<evidence type="ECO:0000256" key="7">
    <source>
        <dbReference type="ARBA" id="ARBA00023239"/>
    </source>
</evidence>
<name>A0ABU3BKB4_9FLAO</name>
<protein>
    <submittedName>
        <fullName evidence="11">3-dehydroquinate synthase</fullName>
        <ecNumber evidence="11">4.2.3.4</ecNumber>
    </submittedName>
</protein>
<comment type="cofactor">
    <cofactor evidence="2">
        <name>Co(2+)</name>
        <dbReference type="ChEBI" id="CHEBI:48828"/>
    </cofactor>
</comment>
<dbReference type="Pfam" id="PF01761">
    <property type="entry name" value="DHQ_synthase"/>
    <property type="match status" value="1"/>
</dbReference>
<keyword evidence="4" id="KW-0479">Metal-binding</keyword>
<dbReference type="Pfam" id="PF24621">
    <property type="entry name" value="DHQS_C"/>
    <property type="match status" value="1"/>
</dbReference>
<evidence type="ECO:0000256" key="4">
    <source>
        <dbReference type="ARBA" id="ARBA00022723"/>
    </source>
</evidence>
<evidence type="ECO:0000256" key="1">
    <source>
        <dbReference type="ARBA" id="ARBA00001911"/>
    </source>
</evidence>
<dbReference type="Gene3D" id="3.40.50.1970">
    <property type="match status" value="1"/>
</dbReference>
<dbReference type="EMBL" id="JAVRHU010000004">
    <property type="protein sequence ID" value="MDT0622592.1"/>
    <property type="molecule type" value="Genomic_DNA"/>
</dbReference>